<protein>
    <recommendedName>
        <fullName evidence="5">Lipoprotein</fullName>
    </recommendedName>
</protein>
<sequence length="265" mass="27935">MTQRIAALILTALMVLAGCGQDDSNAPRQLAPLALKEQASSVVKASGGYVVNWAAVLGNPNRWHFGENTVATISAHDATGKEVVRMEQPLDAIPPWGTLAFTGEALAAAKPVSVKINYRPAAWHQAARIPSAFKAFPVTKVKTEKLGTGSYLITGYVTDPFQKPASSLVVTALLRDAAGKLIGGGTAFVDDVRSSTNRRFIITVESVTEGAAAASTQVIARTWGATAKPYEDLAMGGATPVHTDKPKTEPFAKDRSAQAGPEKRP</sequence>
<dbReference type="RefSeq" id="WP_246239834.1">
    <property type="nucleotide sequence ID" value="NZ_BAAABN010000052.1"/>
</dbReference>
<reference evidence="3 4" key="1">
    <citation type="submission" date="2019-10" db="EMBL/GenBank/DDBJ databases">
        <title>Whole genome shotgun sequence of Acrocarpospora corrugata NBRC 13972.</title>
        <authorList>
            <person name="Ichikawa N."/>
            <person name="Kimura A."/>
            <person name="Kitahashi Y."/>
            <person name="Komaki H."/>
            <person name="Oguchi A."/>
        </authorList>
    </citation>
    <scope>NUCLEOTIDE SEQUENCE [LARGE SCALE GENOMIC DNA]</scope>
    <source>
        <strain evidence="3 4">NBRC 13972</strain>
    </source>
</reference>
<feature type="signal peptide" evidence="2">
    <location>
        <begin position="1"/>
        <end position="17"/>
    </location>
</feature>
<dbReference type="PROSITE" id="PS51257">
    <property type="entry name" value="PROKAR_LIPOPROTEIN"/>
    <property type="match status" value="1"/>
</dbReference>
<feature type="region of interest" description="Disordered" evidence="1">
    <location>
        <begin position="234"/>
        <end position="265"/>
    </location>
</feature>
<keyword evidence="2" id="KW-0732">Signal</keyword>
<evidence type="ECO:0000256" key="1">
    <source>
        <dbReference type="SAM" id="MobiDB-lite"/>
    </source>
</evidence>
<proteinExistence type="predicted"/>
<dbReference type="AlphaFoldDB" id="A0A5M3WGJ8"/>
<organism evidence="3 4">
    <name type="scientific">Acrocarpospora corrugata</name>
    <dbReference type="NCBI Taxonomy" id="35763"/>
    <lineage>
        <taxon>Bacteria</taxon>
        <taxon>Bacillati</taxon>
        <taxon>Actinomycetota</taxon>
        <taxon>Actinomycetes</taxon>
        <taxon>Streptosporangiales</taxon>
        <taxon>Streptosporangiaceae</taxon>
        <taxon>Acrocarpospora</taxon>
    </lineage>
</organism>
<name>A0A5M3WGJ8_9ACTN</name>
<evidence type="ECO:0000313" key="3">
    <source>
        <dbReference type="EMBL" id="GES06233.1"/>
    </source>
</evidence>
<feature type="compositionally biased region" description="Basic and acidic residues" evidence="1">
    <location>
        <begin position="242"/>
        <end position="265"/>
    </location>
</feature>
<accession>A0A5M3WGJ8</accession>
<evidence type="ECO:0000313" key="4">
    <source>
        <dbReference type="Proteomes" id="UP000334990"/>
    </source>
</evidence>
<evidence type="ECO:0000256" key="2">
    <source>
        <dbReference type="SAM" id="SignalP"/>
    </source>
</evidence>
<keyword evidence="4" id="KW-1185">Reference proteome</keyword>
<evidence type="ECO:0008006" key="5">
    <source>
        <dbReference type="Google" id="ProtNLM"/>
    </source>
</evidence>
<dbReference type="Proteomes" id="UP000334990">
    <property type="component" value="Unassembled WGS sequence"/>
</dbReference>
<gene>
    <name evidence="3" type="ORF">Acor_83020</name>
</gene>
<feature type="chain" id="PRO_5038459735" description="Lipoprotein" evidence="2">
    <location>
        <begin position="18"/>
        <end position="265"/>
    </location>
</feature>
<comment type="caution">
    <text evidence="3">The sequence shown here is derived from an EMBL/GenBank/DDBJ whole genome shotgun (WGS) entry which is preliminary data.</text>
</comment>
<dbReference type="EMBL" id="BLAD01000141">
    <property type="protein sequence ID" value="GES06233.1"/>
    <property type="molecule type" value="Genomic_DNA"/>
</dbReference>